<dbReference type="InterPro" id="IPR001915">
    <property type="entry name" value="Peptidase_M48"/>
</dbReference>
<sequence length="293" mass="32230">MNVRALHFSLLTVAIASILIVGCGSAEYSALPDTSPKEYRSRLSHVHVTIADLESDVTAEVEFGKEVGARILGTYRPLNDPELNRYVNLVGRSVALHASRPELEFRFQVLDSDTINAFAAPGGYIFITTGALQMMSDEAQLAAVLAHEIAHVTEKHIVNELGIRGVDDSPVTGLSRLLGAGSDPIRVAFAQAVDQAVDILFTYGLKQEDEFEADYIGTLLLAQTGYEATAMLRYLESIAEIKGEALEVIDRTHPAMDARFSALREIIDLYDLAELDNPIMKERFESHVKIIRN</sequence>
<keyword evidence="2" id="KW-0479">Metal-binding</keyword>
<dbReference type="PANTHER" id="PTHR22726:SF1">
    <property type="entry name" value="METALLOENDOPEPTIDASE OMA1, MITOCHONDRIAL"/>
    <property type="match status" value="1"/>
</dbReference>
<organism evidence="8 9">
    <name type="scientific">Desulfurispirillum indicum (strain ATCC BAA-1389 / DSM 22839 / S5)</name>
    <dbReference type="NCBI Taxonomy" id="653733"/>
    <lineage>
        <taxon>Bacteria</taxon>
        <taxon>Pseudomonadati</taxon>
        <taxon>Chrysiogenota</taxon>
        <taxon>Chrysiogenia</taxon>
        <taxon>Chrysiogenales</taxon>
        <taxon>Chrysiogenaceae</taxon>
        <taxon>Desulfurispirillum</taxon>
    </lineage>
</organism>
<keyword evidence="1 6" id="KW-0645">Protease</keyword>
<protein>
    <submittedName>
        <fullName evidence="8">Peptidase M48 Ste24p</fullName>
    </submittedName>
</protein>
<keyword evidence="3 6" id="KW-0378">Hydrolase</keyword>
<comment type="cofactor">
    <cofactor evidence="6">
        <name>Zn(2+)</name>
        <dbReference type="ChEBI" id="CHEBI:29105"/>
    </cofactor>
    <text evidence="6">Binds 1 zinc ion per subunit.</text>
</comment>
<dbReference type="GO" id="GO:0051603">
    <property type="term" value="P:proteolysis involved in protein catabolic process"/>
    <property type="evidence" value="ECO:0007669"/>
    <property type="project" value="TreeGrafter"/>
</dbReference>
<evidence type="ECO:0000256" key="3">
    <source>
        <dbReference type="ARBA" id="ARBA00022801"/>
    </source>
</evidence>
<proteinExistence type="inferred from homology"/>
<comment type="similarity">
    <text evidence="6">Belongs to the peptidase M48 family.</text>
</comment>
<keyword evidence="9" id="KW-1185">Reference proteome</keyword>
<dbReference type="AlphaFoldDB" id="E6W533"/>
<feature type="domain" description="Peptidase M48" evidence="7">
    <location>
        <begin position="83"/>
        <end position="266"/>
    </location>
</feature>
<evidence type="ECO:0000256" key="4">
    <source>
        <dbReference type="ARBA" id="ARBA00022833"/>
    </source>
</evidence>
<name>E6W533_DESIS</name>
<evidence type="ECO:0000256" key="2">
    <source>
        <dbReference type="ARBA" id="ARBA00022723"/>
    </source>
</evidence>
<dbReference type="OrthoDB" id="9810445at2"/>
<keyword evidence="5 6" id="KW-0482">Metalloprotease</keyword>
<dbReference type="Proteomes" id="UP000002572">
    <property type="component" value="Chromosome"/>
</dbReference>
<evidence type="ECO:0000256" key="1">
    <source>
        <dbReference type="ARBA" id="ARBA00022670"/>
    </source>
</evidence>
<dbReference type="HOGENOM" id="CLU_029002_5_2_0"/>
<dbReference type="eggNOG" id="COG4784">
    <property type="taxonomic scope" value="Bacteria"/>
</dbReference>
<dbReference type="PANTHER" id="PTHR22726">
    <property type="entry name" value="METALLOENDOPEPTIDASE OMA1"/>
    <property type="match status" value="1"/>
</dbReference>
<evidence type="ECO:0000256" key="6">
    <source>
        <dbReference type="RuleBase" id="RU003983"/>
    </source>
</evidence>
<dbReference type="FunCoup" id="E6W533">
    <property type="interactions" value="89"/>
</dbReference>
<evidence type="ECO:0000259" key="7">
    <source>
        <dbReference type="Pfam" id="PF01435"/>
    </source>
</evidence>
<dbReference type="RefSeq" id="WP_013505890.1">
    <property type="nucleotide sequence ID" value="NC_014836.1"/>
</dbReference>
<dbReference type="GO" id="GO:0016020">
    <property type="term" value="C:membrane"/>
    <property type="evidence" value="ECO:0007669"/>
    <property type="project" value="TreeGrafter"/>
</dbReference>
<dbReference type="GO" id="GO:0004222">
    <property type="term" value="F:metalloendopeptidase activity"/>
    <property type="evidence" value="ECO:0007669"/>
    <property type="project" value="InterPro"/>
</dbReference>
<evidence type="ECO:0000313" key="8">
    <source>
        <dbReference type="EMBL" id="ADU66009.1"/>
    </source>
</evidence>
<dbReference type="KEGG" id="din:Selin_1274"/>
<reference evidence="8 9" key="1">
    <citation type="submission" date="2010-12" db="EMBL/GenBank/DDBJ databases">
        <title>Complete sequence of Desulfurispirillum indicum S5.</title>
        <authorList>
            <consortium name="US DOE Joint Genome Institute"/>
            <person name="Lucas S."/>
            <person name="Copeland A."/>
            <person name="Lapidus A."/>
            <person name="Cheng J.-F."/>
            <person name="Goodwin L."/>
            <person name="Pitluck S."/>
            <person name="Chertkov O."/>
            <person name="Held B."/>
            <person name="Detter J.C."/>
            <person name="Han C."/>
            <person name="Tapia R."/>
            <person name="Land M."/>
            <person name="Hauser L."/>
            <person name="Kyrpides N."/>
            <person name="Ivanova N."/>
            <person name="Mikhailova N."/>
            <person name="Haggblom M."/>
            <person name="Rauschenbach I."/>
            <person name="Bini E."/>
            <person name="Woyke T."/>
        </authorList>
    </citation>
    <scope>NUCLEOTIDE SEQUENCE [LARGE SCALE GENOMIC DNA]</scope>
    <source>
        <strain evidence="9">ATCC BAA-1389 / DSM 22839 / S5</strain>
    </source>
</reference>
<evidence type="ECO:0000256" key="5">
    <source>
        <dbReference type="ARBA" id="ARBA00023049"/>
    </source>
</evidence>
<dbReference type="InterPro" id="IPR051156">
    <property type="entry name" value="Mito/Outer_Membr_Metalloprot"/>
</dbReference>
<evidence type="ECO:0000313" key="9">
    <source>
        <dbReference type="Proteomes" id="UP000002572"/>
    </source>
</evidence>
<dbReference type="Pfam" id="PF01435">
    <property type="entry name" value="Peptidase_M48"/>
    <property type="match status" value="1"/>
</dbReference>
<dbReference type="EMBL" id="CP002432">
    <property type="protein sequence ID" value="ADU66009.1"/>
    <property type="molecule type" value="Genomic_DNA"/>
</dbReference>
<dbReference type="InParanoid" id="E6W533"/>
<dbReference type="Gene3D" id="3.30.2010.10">
    <property type="entry name" value="Metalloproteases ('zincins'), catalytic domain"/>
    <property type="match status" value="1"/>
</dbReference>
<dbReference type="GO" id="GO:0046872">
    <property type="term" value="F:metal ion binding"/>
    <property type="evidence" value="ECO:0007669"/>
    <property type="project" value="UniProtKB-KW"/>
</dbReference>
<keyword evidence="4 6" id="KW-0862">Zinc</keyword>
<dbReference type="STRING" id="653733.Selin_1274"/>
<dbReference type="PROSITE" id="PS51257">
    <property type="entry name" value="PROKAR_LIPOPROTEIN"/>
    <property type="match status" value="1"/>
</dbReference>
<accession>E6W533</accession>
<gene>
    <name evidence="8" type="ordered locus">Selin_1274</name>
</gene>